<dbReference type="SUPFAM" id="SSF51735">
    <property type="entry name" value="NAD(P)-binding Rossmann-fold domains"/>
    <property type="match status" value="1"/>
</dbReference>
<dbReference type="EMBL" id="SELW01000049">
    <property type="protein sequence ID" value="TID31103.1"/>
    <property type="molecule type" value="Genomic_DNA"/>
</dbReference>
<protein>
    <recommendedName>
        <fullName evidence="1">NmrA-like domain-containing protein</fullName>
    </recommendedName>
</protein>
<dbReference type="Pfam" id="PF05368">
    <property type="entry name" value="NmrA"/>
    <property type="match status" value="1"/>
</dbReference>
<dbReference type="PANTHER" id="PTHR47129">
    <property type="entry name" value="QUINONE OXIDOREDUCTASE 2"/>
    <property type="match status" value="1"/>
</dbReference>
<evidence type="ECO:0000259" key="1">
    <source>
        <dbReference type="Pfam" id="PF05368"/>
    </source>
</evidence>
<dbReference type="STRING" id="52247.A0A4T0X6W8"/>
<comment type="caution">
    <text evidence="2">The sequence shown here is derived from an EMBL/GenBank/DDBJ whole genome shotgun (WGS) entry which is preliminary data.</text>
</comment>
<organism evidence="2 3">
    <name type="scientific">Pichia inconspicua</name>
    <dbReference type="NCBI Taxonomy" id="52247"/>
    <lineage>
        <taxon>Eukaryota</taxon>
        <taxon>Fungi</taxon>
        <taxon>Dikarya</taxon>
        <taxon>Ascomycota</taxon>
        <taxon>Saccharomycotina</taxon>
        <taxon>Pichiomycetes</taxon>
        <taxon>Pichiales</taxon>
        <taxon>Pichiaceae</taxon>
        <taxon>Pichia</taxon>
    </lineage>
</organism>
<dbReference type="Gene3D" id="3.90.25.10">
    <property type="entry name" value="UDP-galactose 4-epimerase, domain 1"/>
    <property type="match status" value="1"/>
</dbReference>
<dbReference type="OrthoDB" id="419598at2759"/>
<dbReference type="Gene3D" id="3.40.50.720">
    <property type="entry name" value="NAD(P)-binding Rossmann-like Domain"/>
    <property type="match status" value="1"/>
</dbReference>
<dbReference type="InterPro" id="IPR052718">
    <property type="entry name" value="NmrA-type_oxidoreductase"/>
</dbReference>
<gene>
    <name evidence="2" type="ORF">CANINC_000347</name>
</gene>
<evidence type="ECO:0000313" key="2">
    <source>
        <dbReference type="EMBL" id="TID31103.1"/>
    </source>
</evidence>
<name>A0A4T0X6W8_9ASCO</name>
<keyword evidence="3" id="KW-1185">Reference proteome</keyword>
<dbReference type="InterPro" id="IPR008030">
    <property type="entry name" value="NmrA-like"/>
</dbReference>
<dbReference type="InterPro" id="IPR036291">
    <property type="entry name" value="NAD(P)-bd_dom_sf"/>
</dbReference>
<dbReference type="PANTHER" id="PTHR47129:SF1">
    <property type="entry name" value="NMRA-LIKE DOMAIN-CONTAINING PROTEIN"/>
    <property type="match status" value="1"/>
</dbReference>
<proteinExistence type="predicted"/>
<reference evidence="2 3" key="1">
    <citation type="journal article" date="2019" name="Front. Genet.">
        <title>Whole-Genome Sequencing of the Opportunistic Yeast Pathogen Candida inconspicua Uncovers Its Hybrid Origin.</title>
        <authorList>
            <person name="Mixao V."/>
            <person name="Hansen A.P."/>
            <person name="Saus E."/>
            <person name="Boekhout T."/>
            <person name="Lass-Florl C."/>
            <person name="Gabaldon T."/>
        </authorList>
    </citation>
    <scope>NUCLEOTIDE SEQUENCE [LARGE SCALE GENOMIC DNA]</scope>
    <source>
        <strain evidence="2 3">CBS 180</strain>
    </source>
</reference>
<sequence length="285" mass="30817">MSIAITGATGQLGQLVIQTLLKSQSPKNIVGLVRNLEKAQNLKDQGIEVRLFDYDKPETLVPALKGVERLLLISSNNIGNRVPQHKQVVDAAKEAGVTFLAYTSLLFADKSKLSLADEHLQTENYIKQSGLDWSFLRNGWYIENYLGAVQNVIQTGTLYGSAKDAKISGASRQDFAEAAAKVLTTDGHNGKIYELAGSESFTLSDLAKAISDVSGKEVKYQDIPPADYTAALLSHGLPEGLVKVIVEADEYAIDGALYDDSKTLEKLIGHPSTPLKEAVEQAINA</sequence>
<feature type="domain" description="NmrA-like" evidence="1">
    <location>
        <begin position="3"/>
        <end position="268"/>
    </location>
</feature>
<accession>A0A4T0X6W8</accession>
<evidence type="ECO:0000313" key="3">
    <source>
        <dbReference type="Proteomes" id="UP000307173"/>
    </source>
</evidence>
<dbReference type="Proteomes" id="UP000307173">
    <property type="component" value="Unassembled WGS sequence"/>
</dbReference>
<dbReference type="CDD" id="cd05269">
    <property type="entry name" value="TMR_SDR_a"/>
    <property type="match status" value="1"/>
</dbReference>
<dbReference type="AlphaFoldDB" id="A0A4T0X6W8"/>